<keyword evidence="1" id="KW-0472">Membrane</keyword>
<proteinExistence type="predicted"/>
<reference evidence="4" key="4">
    <citation type="submission" date="2023-07" db="EMBL/GenBank/DDBJ databases">
        <title>High risk of intestinal colonization with ESBL-producing Escherichia coli among soldiers of military contingents in specific geographic regions.</title>
        <authorList>
            <person name="Literacka E."/>
        </authorList>
    </citation>
    <scope>NUCLEOTIDE SEQUENCE</scope>
    <source>
        <strain evidence="4">66</strain>
    </source>
</reference>
<reference evidence="2 5" key="2">
    <citation type="submission" date="2019-08" db="EMBL/GenBank/DDBJ databases">
        <authorList>
            <consortium name="NARMS: The National Antimicrobial Resistance Monitoring System"/>
        </authorList>
    </citation>
    <scope>NUCLEOTIDE SEQUENCE [LARGE SCALE GENOMIC DNA]</scope>
    <source>
        <strain evidence="2 5">19MD07CB01-EC</strain>
    </source>
</reference>
<keyword evidence="1" id="KW-1133">Transmembrane helix</keyword>
<evidence type="ECO:0000256" key="1">
    <source>
        <dbReference type="SAM" id="Phobius"/>
    </source>
</evidence>
<sequence>MEVFLIIVGIVIINFVFLFIAKKQKSNDMHVSTTDDLTFVEHALNVSGYKLTPYGAGVSLMSLSNGFSKEETFSHIALMALSQHAKVAGSDAIELSKVSIRAMSIAENLTKLFRKGLIRSEIYKNDLNAIMAVSTINENQEDWISIVLESNSTSNKDTIALPISAEASLEAINSH</sequence>
<dbReference type="Proteomes" id="UP000531962">
    <property type="component" value="Unassembled WGS sequence"/>
</dbReference>
<gene>
    <name evidence="2" type="ORF">FZU14_02180</name>
    <name evidence="3" type="ORF">IFC14_004655</name>
    <name evidence="4" type="ORF">Q2V20_21925</name>
</gene>
<comment type="caution">
    <text evidence="2">The sequence shown here is derived from an EMBL/GenBank/DDBJ whole genome shotgun (WGS) entry which is preliminary data.</text>
</comment>
<dbReference type="RefSeq" id="WP_000451652.1">
    <property type="nucleotide sequence ID" value="NZ_BFLG01000046.1"/>
</dbReference>
<dbReference type="EMBL" id="DABUHV010000042">
    <property type="protein sequence ID" value="HAN4356113.1"/>
    <property type="molecule type" value="Genomic_DNA"/>
</dbReference>
<dbReference type="EMBL" id="JAUKXU010000024">
    <property type="protein sequence ID" value="MDO2576765.1"/>
    <property type="molecule type" value="Genomic_DNA"/>
</dbReference>
<evidence type="ECO:0000313" key="5">
    <source>
        <dbReference type="Proteomes" id="UP000531962"/>
    </source>
</evidence>
<dbReference type="EMBL" id="AASKVF010000002">
    <property type="protein sequence ID" value="EFD6883049.1"/>
    <property type="molecule type" value="Genomic_DNA"/>
</dbReference>
<feature type="transmembrane region" description="Helical" evidence="1">
    <location>
        <begin position="6"/>
        <end position="21"/>
    </location>
</feature>
<evidence type="ECO:0000313" key="2">
    <source>
        <dbReference type="EMBL" id="EFD6883049.1"/>
    </source>
</evidence>
<dbReference type="AlphaFoldDB" id="A0A2I5SRJ4"/>
<name>A0A2I5SRJ4_ECOLX</name>
<evidence type="ECO:0000313" key="4">
    <source>
        <dbReference type="EMBL" id="MDO2576765.1"/>
    </source>
</evidence>
<evidence type="ECO:0000313" key="3">
    <source>
        <dbReference type="EMBL" id="HAN4356113.1"/>
    </source>
</evidence>
<protein>
    <submittedName>
        <fullName evidence="2">Uncharacterized protein</fullName>
    </submittedName>
</protein>
<reference evidence="3" key="3">
    <citation type="submission" date="2020-09" db="EMBL/GenBank/DDBJ databases">
        <authorList>
            <consortium name="NCBI Pathogen Detection Project"/>
        </authorList>
    </citation>
    <scope>NUCLEOTIDE SEQUENCE</scope>
    <source>
        <strain evidence="3">489-16</strain>
    </source>
</reference>
<keyword evidence="1" id="KW-0812">Transmembrane</keyword>
<reference evidence="3" key="1">
    <citation type="journal article" date="2018" name="Genome Biol.">
        <title>SKESA: strategic k-mer extension for scrupulous assemblies.</title>
        <authorList>
            <person name="Souvorov A."/>
            <person name="Agarwala R."/>
            <person name="Lipman D.J."/>
        </authorList>
    </citation>
    <scope>NUCLEOTIDE SEQUENCE</scope>
    <source>
        <strain evidence="3">489-16</strain>
    </source>
</reference>
<dbReference type="Proteomes" id="UP000859822">
    <property type="component" value="Unassembled WGS sequence"/>
</dbReference>
<accession>A0A2I5SRJ4</accession>
<organism evidence="2 5">
    <name type="scientific">Escherichia coli</name>
    <dbReference type="NCBI Taxonomy" id="562"/>
    <lineage>
        <taxon>Bacteria</taxon>
        <taxon>Pseudomonadati</taxon>
        <taxon>Pseudomonadota</taxon>
        <taxon>Gammaproteobacteria</taxon>
        <taxon>Enterobacterales</taxon>
        <taxon>Enterobacteriaceae</taxon>
        <taxon>Escherichia</taxon>
    </lineage>
</organism>
<dbReference type="Proteomes" id="UP001173661">
    <property type="component" value="Unassembled WGS sequence"/>
</dbReference>